<accession>A0A329YL48</accession>
<name>A0A329YL48_RHITR</name>
<dbReference type="AlphaFoldDB" id="A0A329YL48"/>
<proteinExistence type="predicted"/>
<dbReference type="Proteomes" id="UP000251205">
    <property type="component" value="Unassembled WGS sequence"/>
</dbReference>
<dbReference type="RefSeq" id="WP_112340184.1">
    <property type="nucleotide sequence ID" value="NZ_QMKK01000017.1"/>
</dbReference>
<evidence type="ECO:0000313" key="1">
    <source>
        <dbReference type="EMBL" id="RAX43254.1"/>
    </source>
</evidence>
<comment type="caution">
    <text evidence="1">The sequence shown here is derived from an EMBL/GenBank/DDBJ whole genome shotgun (WGS) entry which is preliminary data.</text>
</comment>
<evidence type="ECO:0000313" key="2">
    <source>
        <dbReference type="Proteomes" id="UP000251205"/>
    </source>
</evidence>
<gene>
    <name evidence="1" type="ORF">DQ393_02265</name>
</gene>
<dbReference type="EMBL" id="QMKK01000017">
    <property type="protein sequence ID" value="RAX43254.1"/>
    <property type="molecule type" value="Genomic_DNA"/>
</dbReference>
<sequence length="105" mass="11855">MLLLQARGTTVNRCLDTSGQALSLADLHISTLIQRKTGLPIRIIARLYNPWKFFVVSVQRSAVAEPEEHLEEFSRSESELFSSRKTLACSKMKKFHKSDYAGLDA</sequence>
<organism evidence="1 2">
    <name type="scientific">Rhizobium tropici</name>
    <dbReference type="NCBI Taxonomy" id="398"/>
    <lineage>
        <taxon>Bacteria</taxon>
        <taxon>Pseudomonadati</taxon>
        <taxon>Pseudomonadota</taxon>
        <taxon>Alphaproteobacteria</taxon>
        <taxon>Hyphomicrobiales</taxon>
        <taxon>Rhizobiaceae</taxon>
        <taxon>Rhizobium/Agrobacterium group</taxon>
        <taxon>Rhizobium</taxon>
    </lineage>
</organism>
<reference evidence="1 2" key="1">
    <citation type="submission" date="2018-06" db="EMBL/GenBank/DDBJ databases">
        <title>Whole Genome Sequence of an efficient microsymbiont, Rhizobium tropici.</title>
        <authorList>
            <person name="Srinivasan R."/>
            <person name="Singh H.V."/>
            <person name="Srivastava R."/>
            <person name="Kumari B."/>
            <person name="Radhakrishna A."/>
        </authorList>
    </citation>
    <scope>NUCLEOTIDE SEQUENCE [LARGE SCALE GENOMIC DNA]</scope>
    <source>
        <strain evidence="1 2">IGFRI Rhizo-19</strain>
    </source>
</reference>
<protein>
    <submittedName>
        <fullName evidence="1">Uncharacterized protein</fullName>
    </submittedName>
</protein>